<evidence type="ECO:0000256" key="2">
    <source>
        <dbReference type="ARBA" id="ARBA00005695"/>
    </source>
</evidence>
<organism evidence="7 8">
    <name type="scientific">Bosea lathyri</name>
    <dbReference type="NCBI Taxonomy" id="1036778"/>
    <lineage>
        <taxon>Bacteria</taxon>
        <taxon>Pseudomonadati</taxon>
        <taxon>Pseudomonadota</taxon>
        <taxon>Alphaproteobacteria</taxon>
        <taxon>Hyphomicrobiales</taxon>
        <taxon>Boseaceae</taxon>
        <taxon>Bosea</taxon>
    </lineage>
</organism>
<evidence type="ECO:0000313" key="7">
    <source>
        <dbReference type="EMBL" id="SEF88468.1"/>
    </source>
</evidence>
<name>A0A1H5VNK3_9HYPH</name>
<proteinExistence type="inferred from homology"/>
<reference evidence="7 8" key="1">
    <citation type="submission" date="2016-10" db="EMBL/GenBank/DDBJ databases">
        <authorList>
            <person name="de Groot N.N."/>
        </authorList>
    </citation>
    <scope>NUCLEOTIDE SEQUENCE [LARGE SCALE GENOMIC DNA]</scope>
    <source>
        <strain evidence="7 8">DSM 26656</strain>
    </source>
</reference>
<evidence type="ECO:0000313" key="8">
    <source>
        <dbReference type="Proteomes" id="UP000236743"/>
    </source>
</evidence>
<dbReference type="GO" id="GO:0015833">
    <property type="term" value="P:peptide transport"/>
    <property type="evidence" value="ECO:0007669"/>
    <property type="project" value="TreeGrafter"/>
</dbReference>
<dbReference type="GO" id="GO:0030288">
    <property type="term" value="C:outer membrane-bounded periplasmic space"/>
    <property type="evidence" value="ECO:0007669"/>
    <property type="project" value="UniProtKB-ARBA"/>
</dbReference>
<comment type="subcellular location">
    <subcellularLocation>
        <location evidence="1">Periplasm</location>
    </subcellularLocation>
</comment>
<evidence type="ECO:0000256" key="1">
    <source>
        <dbReference type="ARBA" id="ARBA00004418"/>
    </source>
</evidence>
<dbReference type="InterPro" id="IPR030678">
    <property type="entry name" value="Peptide/Ni-bd"/>
</dbReference>
<dbReference type="Pfam" id="PF00496">
    <property type="entry name" value="SBP_bac_5"/>
    <property type="match status" value="1"/>
</dbReference>
<dbReference type="Gene3D" id="3.10.105.10">
    <property type="entry name" value="Dipeptide-binding Protein, Domain 3"/>
    <property type="match status" value="1"/>
</dbReference>
<comment type="similarity">
    <text evidence="2">Belongs to the bacterial solute-binding protein 5 family.</text>
</comment>
<gene>
    <name evidence="7" type="ORF">SAMN04488115_102361</name>
</gene>
<feature type="domain" description="Solute-binding protein family 5" evidence="6">
    <location>
        <begin position="75"/>
        <end position="429"/>
    </location>
</feature>
<evidence type="ECO:0000256" key="3">
    <source>
        <dbReference type="ARBA" id="ARBA00022448"/>
    </source>
</evidence>
<dbReference type="AlphaFoldDB" id="A0A1H5VNK3"/>
<feature type="signal peptide" evidence="5">
    <location>
        <begin position="1"/>
        <end position="27"/>
    </location>
</feature>
<keyword evidence="8" id="KW-1185">Reference proteome</keyword>
<feature type="chain" id="PRO_5009287424" evidence="5">
    <location>
        <begin position="28"/>
        <end position="507"/>
    </location>
</feature>
<dbReference type="InterPro" id="IPR000914">
    <property type="entry name" value="SBP_5_dom"/>
</dbReference>
<evidence type="ECO:0000256" key="4">
    <source>
        <dbReference type="ARBA" id="ARBA00022729"/>
    </source>
</evidence>
<dbReference type="CDD" id="cd08515">
    <property type="entry name" value="PBP2_NikA_DppA_OppA_like_10"/>
    <property type="match status" value="1"/>
</dbReference>
<dbReference type="RefSeq" id="WP_103871598.1">
    <property type="nucleotide sequence ID" value="NZ_FNUY01000002.1"/>
</dbReference>
<dbReference type="PANTHER" id="PTHR30290:SF9">
    <property type="entry name" value="OLIGOPEPTIDE-BINDING PROTEIN APPA"/>
    <property type="match status" value="1"/>
</dbReference>
<keyword evidence="4 5" id="KW-0732">Signal</keyword>
<sequence length="507" mass="55396">MIRFRIAALAGAIAFASLGLSAPPAQAGKADDTLNAAFALEPEALDTYKIAGREGLILARHIYDGLLYKDLDSGEIKPALAKAWRFVDPTTMEFDLREGVVFHNGAKFTADDVVYTLNTVLDPNYGTRFRIAVDWIEKVEKVSDFQVRIKMAKPFAGAVEMLADALPIYPAAYFKEVGSAGMAAKPVGTGPYKLTEMTPGIRYAFERFDGHYAGSPKGKPAIGKIVVRTIPELNTQFAELLAGKLDWSWRIPPDQAARLASRIQIVNGPIMRIAYVGLAVNAKGKDYPTKNLLVRRAINHAVNREAIVKAFAGGASQVLNAACNPKQFGCAQDVATYAYDPAKAKALLTEAGFANGVDIEMVFAAMPRPVAEAVASDLAKVGIRVTLNEQQYAAGVQKWRAGELPAFFTNWGSYGTGDVAFIISNFFGGGADDLVQDKEVIDLVTVADTAQDRTLRQENYAKALKKIADQAYWLPMYDFNINYGLSSSLVFKPHPDEFARWWLSSWK</sequence>
<dbReference type="PANTHER" id="PTHR30290">
    <property type="entry name" value="PERIPLASMIC BINDING COMPONENT OF ABC TRANSPORTER"/>
    <property type="match status" value="1"/>
</dbReference>
<dbReference type="Proteomes" id="UP000236743">
    <property type="component" value="Unassembled WGS sequence"/>
</dbReference>
<dbReference type="GO" id="GO:0043190">
    <property type="term" value="C:ATP-binding cassette (ABC) transporter complex"/>
    <property type="evidence" value="ECO:0007669"/>
    <property type="project" value="InterPro"/>
</dbReference>
<evidence type="ECO:0000256" key="5">
    <source>
        <dbReference type="SAM" id="SignalP"/>
    </source>
</evidence>
<dbReference type="GO" id="GO:1904680">
    <property type="term" value="F:peptide transmembrane transporter activity"/>
    <property type="evidence" value="ECO:0007669"/>
    <property type="project" value="TreeGrafter"/>
</dbReference>
<evidence type="ECO:0000259" key="6">
    <source>
        <dbReference type="Pfam" id="PF00496"/>
    </source>
</evidence>
<protein>
    <submittedName>
        <fullName evidence="7">Peptide/nickel transport system substrate-binding protein</fullName>
    </submittedName>
</protein>
<dbReference type="PIRSF" id="PIRSF002741">
    <property type="entry name" value="MppA"/>
    <property type="match status" value="1"/>
</dbReference>
<accession>A0A1H5VNK3</accession>
<keyword evidence="3" id="KW-0813">Transport</keyword>
<dbReference type="OrthoDB" id="9803988at2"/>
<dbReference type="InterPro" id="IPR039424">
    <property type="entry name" value="SBP_5"/>
</dbReference>
<dbReference type="Gene3D" id="3.40.190.10">
    <property type="entry name" value="Periplasmic binding protein-like II"/>
    <property type="match status" value="1"/>
</dbReference>
<dbReference type="SUPFAM" id="SSF53850">
    <property type="entry name" value="Periplasmic binding protein-like II"/>
    <property type="match status" value="1"/>
</dbReference>
<dbReference type="EMBL" id="FNUY01000002">
    <property type="protein sequence ID" value="SEF88468.1"/>
    <property type="molecule type" value="Genomic_DNA"/>
</dbReference>